<dbReference type="OrthoDB" id="116921at2"/>
<dbReference type="AlphaFoldDB" id="A0A5C6XIC7"/>
<dbReference type="RefSeq" id="WP_146972623.1">
    <property type="nucleotide sequence ID" value="NZ_VOSL01000014.1"/>
</dbReference>
<dbReference type="InterPro" id="IPR013096">
    <property type="entry name" value="Cupin_2"/>
</dbReference>
<evidence type="ECO:0000313" key="4">
    <source>
        <dbReference type="Proteomes" id="UP000321046"/>
    </source>
</evidence>
<keyword evidence="1" id="KW-0479">Metal-binding</keyword>
<evidence type="ECO:0000259" key="2">
    <source>
        <dbReference type="Pfam" id="PF07883"/>
    </source>
</evidence>
<dbReference type="Proteomes" id="UP000321046">
    <property type="component" value="Unassembled WGS sequence"/>
</dbReference>
<protein>
    <submittedName>
        <fullName evidence="3">Cupin domain-containing protein</fullName>
    </submittedName>
</protein>
<dbReference type="InterPro" id="IPR011051">
    <property type="entry name" value="RmlC_Cupin_sf"/>
</dbReference>
<proteinExistence type="predicted"/>
<dbReference type="PANTHER" id="PTHR35848:SF6">
    <property type="entry name" value="CUPIN TYPE-2 DOMAIN-CONTAINING PROTEIN"/>
    <property type="match status" value="1"/>
</dbReference>
<gene>
    <name evidence="3" type="ORF">FRC96_03155</name>
</gene>
<accession>A0A5C6XIC7</accession>
<name>A0A5C6XIC7_9DELT</name>
<dbReference type="CDD" id="cd02224">
    <property type="entry name" value="cupin_SPO2919-like"/>
    <property type="match status" value="1"/>
</dbReference>
<evidence type="ECO:0000313" key="3">
    <source>
        <dbReference type="EMBL" id="TXD42678.1"/>
    </source>
</evidence>
<sequence>MSQSYRVHPDELEWHEQSHGERFASRRKQLGKAAGARRLGCSLFEVPVGSAAFPFHAHLGNEEALYILSGSGEVRHGESRYPVGAGHYVAFPAGPEHAHQVINTGTEVLRYLVISTMNAPDVLLYPDSDKIGVMGGEAPGGDASKRTLNAFLPRAAQVGYWEGE</sequence>
<dbReference type="Pfam" id="PF07883">
    <property type="entry name" value="Cupin_2"/>
    <property type="match status" value="1"/>
</dbReference>
<dbReference type="InterPro" id="IPR014710">
    <property type="entry name" value="RmlC-like_jellyroll"/>
</dbReference>
<comment type="caution">
    <text evidence="3">The sequence shown here is derived from an EMBL/GenBank/DDBJ whole genome shotgun (WGS) entry which is preliminary data.</text>
</comment>
<dbReference type="InterPro" id="IPR051610">
    <property type="entry name" value="GPI/OXD"/>
</dbReference>
<organism evidence="3 4">
    <name type="scientific">Lujinxingia vulgaris</name>
    <dbReference type="NCBI Taxonomy" id="2600176"/>
    <lineage>
        <taxon>Bacteria</taxon>
        <taxon>Deltaproteobacteria</taxon>
        <taxon>Bradymonadales</taxon>
        <taxon>Lujinxingiaceae</taxon>
        <taxon>Lujinxingia</taxon>
    </lineage>
</organism>
<feature type="domain" description="Cupin type-2" evidence="2">
    <location>
        <begin position="43"/>
        <end position="114"/>
    </location>
</feature>
<dbReference type="SUPFAM" id="SSF51182">
    <property type="entry name" value="RmlC-like cupins"/>
    <property type="match status" value="1"/>
</dbReference>
<evidence type="ECO:0000256" key="1">
    <source>
        <dbReference type="ARBA" id="ARBA00022723"/>
    </source>
</evidence>
<dbReference type="Gene3D" id="2.60.120.10">
    <property type="entry name" value="Jelly Rolls"/>
    <property type="match status" value="1"/>
</dbReference>
<reference evidence="3 4" key="1">
    <citation type="submission" date="2019-08" db="EMBL/GenBank/DDBJ databases">
        <title>Bradymonadales sp. TMQ2.</title>
        <authorList>
            <person name="Liang Q."/>
        </authorList>
    </citation>
    <scope>NUCLEOTIDE SEQUENCE [LARGE SCALE GENOMIC DNA]</scope>
    <source>
        <strain evidence="3 4">TMQ2</strain>
    </source>
</reference>
<dbReference type="GO" id="GO:0046872">
    <property type="term" value="F:metal ion binding"/>
    <property type="evidence" value="ECO:0007669"/>
    <property type="project" value="UniProtKB-KW"/>
</dbReference>
<dbReference type="EMBL" id="VOSL01000014">
    <property type="protein sequence ID" value="TXD42678.1"/>
    <property type="molecule type" value="Genomic_DNA"/>
</dbReference>
<dbReference type="PANTHER" id="PTHR35848">
    <property type="entry name" value="OXALATE-BINDING PROTEIN"/>
    <property type="match status" value="1"/>
</dbReference>